<dbReference type="EMBL" id="UZAN01040090">
    <property type="protein sequence ID" value="VDP68411.1"/>
    <property type="molecule type" value="Genomic_DNA"/>
</dbReference>
<evidence type="ECO:0000313" key="2">
    <source>
        <dbReference type="Proteomes" id="UP000272942"/>
    </source>
</evidence>
<dbReference type="AlphaFoldDB" id="A0A183A808"/>
<dbReference type="PANTHER" id="PTHR24104:SF25">
    <property type="entry name" value="PROTEIN LIN-41"/>
    <property type="match status" value="1"/>
</dbReference>
<dbReference type="GO" id="GO:0043161">
    <property type="term" value="P:proteasome-mediated ubiquitin-dependent protein catabolic process"/>
    <property type="evidence" value="ECO:0007669"/>
    <property type="project" value="TreeGrafter"/>
</dbReference>
<dbReference type="OrthoDB" id="6267506at2759"/>
<dbReference type="PANTHER" id="PTHR24104">
    <property type="entry name" value="E3 UBIQUITIN-PROTEIN LIGASE NHLRC1-RELATED"/>
    <property type="match status" value="1"/>
</dbReference>
<evidence type="ECO:0000313" key="1">
    <source>
        <dbReference type="EMBL" id="VDP68411.1"/>
    </source>
</evidence>
<proteinExistence type="predicted"/>
<dbReference type="GO" id="GO:0000209">
    <property type="term" value="P:protein polyubiquitination"/>
    <property type="evidence" value="ECO:0007669"/>
    <property type="project" value="TreeGrafter"/>
</dbReference>
<accession>A0A183A808</accession>
<sequence length="336" mass="36644">METVDVERPNSEFSPVSQCSALPDIFRSMRTPTIELATVLKQLTKTKLNKASGPDELSPVVLKIFKPDGTFLSSIGDLGSTGDRLISPFDLTITISGDVFVSDYQLEEVRIFSLDGHPKGTLTSEPFKHPRGVASGFGLVAVVDSRRRRVGLYDLRCDSKSIVLNIPLATTHTDADTLSNVRPSLTEPYYVELIECGSGYVAVTDWAAPSLKLYSMNTGSCVSMAGGYGTGLDQMLQPYGLVHMTREKRLLIADHVNHRIQCASIQSITDPSAYGLGMEVNVGDSMKFCTLGSLYPVADKVTNSIWHPMALAVDERRKRIVVTEALGSIKVFSMTT</sequence>
<name>A0A183A808_9TREM</name>
<dbReference type="Gene3D" id="2.120.10.30">
    <property type="entry name" value="TolB, C-terminal domain"/>
    <property type="match status" value="2"/>
</dbReference>
<keyword evidence="2" id="KW-1185">Reference proteome</keyword>
<dbReference type="Proteomes" id="UP000272942">
    <property type="component" value="Unassembled WGS sequence"/>
</dbReference>
<dbReference type="CDD" id="cd05819">
    <property type="entry name" value="NHL"/>
    <property type="match status" value="1"/>
</dbReference>
<protein>
    <submittedName>
        <fullName evidence="3">CNH domain-containing protein</fullName>
    </submittedName>
</protein>
<organism evidence="3">
    <name type="scientific">Echinostoma caproni</name>
    <dbReference type="NCBI Taxonomy" id="27848"/>
    <lineage>
        <taxon>Eukaryota</taxon>
        <taxon>Metazoa</taxon>
        <taxon>Spiralia</taxon>
        <taxon>Lophotrochozoa</taxon>
        <taxon>Platyhelminthes</taxon>
        <taxon>Trematoda</taxon>
        <taxon>Digenea</taxon>
        <taxon>Plagiorchiida</taxon>
        <taxon>Echinostomata</taxon>
        <taxon>Echinostomatoidea</taxon>
        <taxon>Echinostomatidae</taxon>
        <taxon>Echinostoma</taxon>
    </lineage>
</organism>
<reference evidence="1 2" key="2">
    <citation type="submission" date="2018-11" db="EMBL/GenBank/DDBJ databases">
        <authorList>
            <consortium name="Pathogen Informatics"/>
        </authorList>
    </citation>
    <scope>NUCLEOTIDE SEQUENCE [LARGE SCALE GENOMIC DNA]</scope>
    <source>
        <strain evidence="1 2">Egypt</strain>
    </source>
</reference>
<dbReference type="InterPro" id="IPR011042">
    <property type="entry name" value="6-blade_b-propeller_TolB-like"/>
</dbReference>
<gene>
    <name evidence="1" type="ORF">ECPE_LOCUS3093</name>
</gene>
<dbReference type="InterPro" id="IPR050952">
    <property type="entry name" value="TRIM-NHL_E3_ligases"/>
</dbReference>
<dbReference type="GO" id="GO:0061630">
    <property type="term" value="F:ubiquitin protein ligase activity"/>
    <property type="evidence" value="ECO:0007669"/>
    <property type="project" value="TreeGrafter"/>
</dbReference>
<dbReference type="SUPFAM" id="SSF63825">
    <property type="entry name" value="YWTD domain"/>
    <property type="match status" value="1"/>
</dbReference>
<dbReference type="WBParaSite" id="ECPE_0000309601-mRNA-1">
    <property type="protein sequence ID" value="ECPE_0000309601-mRNA-1"/>
    <property type="gene ID" value="ECPE_0000309601"/>
</dbReference>
<reference evidence="3" key="1">
    <citation type="submission" date="2016-06" db="UniProtKB">
        <authorList>
            <consortium name="WormBaseParasite"/>
        </authorList>
    </citation>
    <scope>IDENTIFICATION</scope>
</reference>
<dbReference type="GO" id="GO:0008270">
    <property type="term" value="F:zinc ion binding"/>
    <property type="evidence" value="ECO:0007669"/>
    <property type="project" value="UniProtKB-KW"/>
</dbReference>
<evidence type="ECO:0000313" key="3">
    <source>
        <dbReference type="WBParaSite" id="ECPE_0000309601-mRNA-1"/>
    </source>
</evidence>